<protein>
    <submittedName>
        <fullName evidence="2">Uncharacterized protein</fullName>
    </submittedName>
</protein>
<dbReference type="EMBL" id="CP044455">
    <property type="protein sequence ID" value="QIC69200.1"/>
    <property type="molecule type" value="Genomic_DNA"/>
</dbReference>
<feature type="transmembrane region" description="Helical" evidence="1">
    <location>
        <begin position="43"/>
        <end position="64"/>
    </location>
</feature>
<accession>A0A6C0XZJ3</accession>
<dbReference type="AlphaFoldDB" id="A0A6C0XZJ3"/>
<keyword evidence="1" id="KW-1133">Transmembrane helix</keyword>
<evidence type="ECO:0000256" key="1">
    <source>
        <dbReference type="SAM" id="Phobius"/>
    </source>
</evidence>
<reference evidence="2 4" key="1">
    <citation type="submission" date="2019-09" db="EMBL/GenBank/DDBJ databases">
        <title>Non-baumannii Acinetobacter spp. carrying blaNDM-1 isolated in China.</title>
        <authorList>
            <person name="Cui C."/>
            <person name="Chen C."/>
            <person name="Sun J."/>
            <person name="Liu Y."/>
        </authorList>
    </citation>
    <scope>NUCLEOTIDE SEQUENCE [LARGE SCALE GENOMIC DNA]</scope>
    <source>
        <strain evidence="2 4">B18</strain>
    </source>
</reference>
<dbReference type="EMBL" id="CP048654">
    <property type="protein sequence ID" value="QOW43198.1"/>
    <property type="molecule type" value="Genomic_DNA"/>
</dbReference>
<sequence>MLQNFIAQHKGLLFWLILSLLVCSLSITFIFEHPLSDSLSIVASVFALIALVFTSVLLVLDTILDICNP</sequence>
<feature type="transmembrane region" description="Helical" evidence="1">
    <location>
        <begin position="12"/>
        <end position="31"/>
    </location>
</feature>
<keyword evidence="1" id="KW-0812">Transmembrane</keyword>
<name>A0A6C0XZJ3_9GAMM</name>
<evidence type="ECO:0000313" key="2">
    <source>
        <dbReference type="EMBL" id="QIC69200.1"/>
    </source>
</evidence>
<proteinExistence type="predicted"/>
<reference evidence="3 5" key="2">
    <citation type="submission" date="2020-02" db="EMBL/GenBank/DDBJ databases">
        <title>Tigecycline-resistant Acinetobacter species from pigs and migratory birds.</title>
        <authorList>
            <person name="Chen C."/>
            <person name="Sun J."/>
            <person name="Liao X.-P."/>
            <person name="Liu Y.-H."/>
        </authorList>
    </citation>
    <scope>NUCLEOTIDE SEQUENCE [LARGE SCALE GENOMIC DNA]</scope>
    <source>
        <strain evidence="3 5">C15_T</strain>
    </source>
</reference>
<dbReference type="RefSeq" id="WP_016658513.1">
    <property type="nucleotide sequence ID" value="NZ_CAXNYR010000008.1"/>
</dbReference>
<gene>
    <name evidence="2" type="ORF">FSC09_01605</name>
    <name evidence="3" type="ORF">G0027_10290</name>
</gene>
<evidence type="ECO:0000313" key="3">
    <source>
        <dbReference type="EMBL" id="QOW43198.1"/>
    </source>
</evidence>
<organism evidence="2 4">
    <name type="scientific">Acinetobacter indicus</name>
    <dbReference type="NCBI Taxonomy" id="756892"/>
    <lineage>
        <taxon>Bacteria</taxon>
        <taxon>Pseudomonadati</taxon>
        <taxon>Pseudomonadota</taxon>
        <taxon>Gammaproteobacteria</taxon>
        <taxon>Moraxellales</taxon>
        <taxon>Moraxellaceae</taxon>
        <taxon>Acinetobacter</taxon>
    </lineage>
</organism>
<dbReference type="Proteomes" id="UP000593812">
    <property type="component" value="Chromosome"/>
</dbReference>
<evidence type="ECO:0000313" key="5">
    <source>
        <dbReference type="Proteomes" id="UP000593812"/>
    </source>
</evidence>
<evidence type="ECO:0000313" key="4">
    <source>
        <dbReference type="Proteomes" id="UP000503440"/>
    </source>
</evidence>
<keyword evidence="1" id="KW-0472">Membrane</keyword>
<dbReference type="Proteomes" id="UP000503440">
    <property type="component" value="Chromosome"/>
</dbReference>